<dbReference type="GO" id="GO:0035336">
    <property type="term" value="P:long-chain fatty-acyl-CoA metabolic process"/>
    <property type="evidence" value="ECO:0007669"/>
    <property type="project" value="TreeGrafter"/>
</dbReference>
<comment type="similarity">
    <text evidence="1">Belongs to the ATP-dependent AMP-binding enzyme family.</text>
</comment>
<name>A0A8K0SUV8_9HYPO</name>
<dbReference type="InterPro" id="IPR020845">
    <property type="entry name" value="AMP-binding_CS"/>
</dbReference>
<dbReference type="InterPro" id="IPR042099">
    <property type="entry name" value="ANL_N_sf"/>
</dbReference>
<gene>
    <name evidence="7" type="ORF">B0I35DRAFT_390460</name>
</gene>
<dbReference type="PANTHER" id="PTHR43272">
    <property type="entry name" value="LONG-CHAIN-FATTY-ACID--COA LIGASE"/>
    <property type="match status" value="1"/>
</dbReference>
<dbReference type="PANTHER" id="PTHR43272:SF83">
    <property type="entry name" value="ACYL-COA SYNTHETASE LONG-CHAIN, ISOFORM J"/>
    <property type="match status" value="1"/>
</dbReference>
<keyword evidence="4" id="KW-0067">ATP-binding</keyword>
<dbReference type="SUPFAM" id="SSF56801">
    <property type="entry name" value="Acetyl-CoA synthetase-like"/>
    <property type="match status" value="1"/>
</dbReference>
<keyword evidence="3" id="KW-0547">Nucleotide-binding</keyword>
<proteinExistence type="inferred from homology"/>
<organism evidence="7 8">
    <name type="scientific">Stachybotrys elegans</name>
    <dbReference type="NCBI Taxonomy" id="80388"/>
    <lineage>
        <taxon>Eukaryota</taxon>
        <taxon>Fungi</taxon>
        <taxon>Dikarya</taxon>
        <taxon>Ascomycota</taxon>
        <taxon>Pezizomycotina</taxon>
        <taxon>Sordariomycetes</taxon>
        <taxon>Hypocreomycetidae</taxon>
        <taxon>Hypocreales</taxon>
        <taxon>Stachybotryaceae</taxon>
        <taxon>Stachybotrys</taxon>
    </lineage>
</organism>
<dbReference type="GO" id="GO:0005783">
    <property type="term" value="C:endoplasmic reticulum"/>
    <property type="evidence" value="ECO:0007669"/>
    <property type="project" value="TreeGrafter"/>
</dbReference>
<comment type="caution">
    <text evidence="7">The sequence shown here is derived from an EMBL/GenBank/DDBJ whole genome shotgun (WGS) entry which is preliminary data.</text>
</comment>
<reference evidence="7" key="1">
    <citation type="journal article" date="2021" name="Nat. Commun.">
        <title>Genetic determinants of endophytism in the Arabidopsis root mycobiome.</title>
        <authorList>
            <person name="Mesny F."/>
            <person name="Miyauchi S."/>
            <person name="Thiergart T."/>
            <person name="Pickel B."/>
            <person name="Atanasova L."/>
            <person name="Karlsson M."/>
            <person name="Huettel B."/>
            <person name="Barry K.W."/>
            <person name="Haridas S."/>
            <person name="Chen C."/>
            <person name="Bauer D."/>
            <person name="Andreopoulos W."/>
            <person name="Pangilinan J."/>
            <person name="LaButti K."/>
            <person name="Riley R."/>
            <person name="Lipzen A."/>
            <person name="Clum A."/>
            <person name="Drula E."/>
            <person name="Henrissat B."/>
            <person name="Kohler A."/>
            <person name="Grigoriev I.V."/>
            <person name="Martin F.M."/>
            <person name="Hacquard S."/>
        </authorList>
    </citation>
    <scope>NUCLEOTIDE SEQUENCE</scope>
    <source>
        <strain evidence="7">MPI-CAGE-CH-0235</strain>
    </source>
</reference>
<evidence type="ECO:0000259" key="6">
    <source>
        <dbReference type="Pfam" id="PF00501"/>
    </source>
</evidence>
<evidence type="ECO:0000256" key="5">
    <source>
        <dbReference type="ARBA" id="ARBA00036813"/>
    </source>
</evidence>
<dbReference type="PROSITE" id="PS00455">
    <property type="entry name" value="AMP_BINDING"/>
    <property type="match status" value="1"/>
</dbReference>
<dbReference type="OrthoDB" id="1700726at2759"/>
<dbReference type="GO" id="GO:0005886">
    <property type="term" value="C:plasma membrane"/>
    <property type="evidence" value="ECO:0007669"/>
    <property type="project" value="TreeGrafter"/>
</dbReference>
<dbReference type="GO" id="GO:0004467">
    <property type="term" value="F:long-chain fatty acid-CoA ligase activity"/>
    <property type="evidence" value="ECO:0007669"/>
    <property type="project" value="UniProtKB-EC"/>
</dbReference>
<dbReference type="GO" id="GO:0005524">
    <property type="term" value="F:ATP binding"/>
    <property type="evidence" value="ECO:0007669"/>
    <property type="project" value="UniProtKB-KW"/>
</dbReference>
<evidence type="ECO:0000313" key="8">
    <source>
        <dbReference type="Proteomes" id="UP000813444"/>
    </source>
</evidence>
<evidence type="ECO:0000256" key="2">
    <source>
        <dbReference type="ARBA" id="ARBA00022598"/>
    </source>
</evidence>
<keyword evidence="8" id="KW-1185">Reference proteome</keyword>
<dbReference type="GO" id="GO:0005811">
    <property type="term" value="C:lipid droplet"/>
    <property type="evidence" value="ECO:0007669"/>
    <property type="project" value="TreeGrafter"/>
</dbReference>
<evidence type="ECO:0000256" key="4">
    <source>
        <dbReference type="ARBA" id="ARBA00022840"/>
    </source>
</evidence>
<dbReference type="Proteomes" id="UP000813444">
    <property type="component" value="Unassembled WGS sequence"/>
</dbReference>
<comment type="catalytic activity">
    <reaction evidence="5">
        <text>a long-chain fatty acid + ATP + CoA = a long-chain fatty acyl-CoA + AMP + diphosphate</text>
        <dbReference type="Rhea" id="RHEA:15421"/>
        <dbReference type="ChEBI" id="CHEBI:30616"/>
        <dbReference type="ChEBI" id="CHEBI:33019"/>
        <dbReference type="ChEBI" id="CHEBI:57287"/>
        <dbReference type="ChEBI" id="CHEBI:57560"/>
        <dbReference type="ChEBI" id="CHEBI:83139"/>
        <dbReference type="ChEBI" id="CHEBI:456215"/>
        <dbReference type="EC" id="6.2.1.3"/>
    </reaction>
</comment>
<feature type="domain" description="AMP-dependent synthetase/ligase" evidence="6">
    <location>
        <begin position="113"/>
        <end position="520"/>
    </location>
</feature>
<sequence>MAQPSSWASGPLPTYLVNKPPFSVPVPGYDPVPGETVPRRHPSAVDGLLTRPAEDVHTVFDIVRRAARLEPNRNAVGWRRRIKLHRETKKIKANVGGEVKEVGKEWQYFELSGFQFLTYKEYETQAYRIGSGLRHLGLTDKSKLHLFASTSAQWIAMSHGCATQNIPIVTAYDSLGEAGVEHTLLQSQCTAMYVDPHLLKTAAGPLRKSSVKTVIVNEDSVFADGHEIAAFKAENPQFNVISFAELVRLGAENMVEPAQVKPSDLYCIMYTSGSSGMPKGACITNESIVAAVAGAYACVGSCVSPDDVLLSYLPLAHILEMVLEYLGMFVCGTIGYGNPKTLADVSVRNCAGDMRELRPTIMVGVPQVWETVKKGIITKVNASGPLVSNVFWAAYKFKDFTSRWGLPGAALVDSLVFNQVRKQAGGRLRITMNGGSGIAPETRNFISLVMAPMLLGYGLTETCAMASLGSPLEFTDSIGPPPPSVEVKLVSVPELGYFTDQTPPQGEVWVRGLPVIKSYYNDPEETNNAITRDGWFKTGDVGEWDSNGHLRLIDRVKNLIKMQGGEYIALEKLESVYRGAQTIANVMIYADERLTRPIALVWLNERTMPGFAKEMGIPEHDMTTSKDIRKFVLADLQATGRAAGLAPMEIVTGVVVTDVDWLPPSGLVTATMKLNRRAIKERFHDKIEETIKTVS</sequence>
<keyword evidence="2" id="KW-0436">Ligase</keyword>
<dbReference type="EMBL" id="JAGPNK010000005">
    <property type="protein sequence ID" value="KAH7320597.1"/>
    <property type="molecule type" value="Genomic_DNA"/>
</dbReference>
<evidence type="ECO:0000313" key="7">
    <source>
        <dbReference type="EMBL" id="KAH7320597.1"/>
    </source>
</evidence>
<accession>A0A8K0SUV8</accession>
<dbReference type="Pfam" id="PF00501">
    <property type="entry name" value="AMP-binding"/>
    <property type="match status" value="1"/>
</dbReference>
<dbReference type="AlphaFoldDB" id="A0A8K0SUV8"/>
<protein>
    <submittedName>
        <fullName evidence="7">Long-chain acyl-CoA synthetases</fullName>
    </submittedName>
</protein>
<dbReference type="Gene3D" id="3.40.50.12780">
    <property type="entry name" value="N-terminal domain of ligase-like"/>
    <property type="match status" value="1"/>
</dbReference>
<evidence type="ECO:0000256" key="1">
    <source>
        <dbReference type="ARBA" id="ARBA00006432"/>
    </source>
</evidence>
<evidence type="ECO:0000256" key="3">
    <source>
        <dbReference type="ARBA" id="ARBA00022741"/>
    </source>
</evidence>
<dbReference type="InterPro" id="IPR000873">
    <property type="entry name" value="AMP-dep_synth/lig_dom"/>
</dbReference>